<comment type="similarity">
    <text evidence="1">Belongs to the amidase family.</text>
</comment>
<dbReference type="Proteomes" id="UP000279259">
    <property type="component" value="Unassembled WGS sequence"/>
</dbReference>
<evidence type="ECO:0000313" key="3">
    <source>
        <dbReference type="EMBL" id="RSH80097.1"/>
    </source>
</evidence>
<organism evidence="3 4">
    <name type="scientific">Saitozyma podzolica</name>
    <dbReference type="NCBI Taxonomy" id="1890683"/>
    <lineage>
        <taxon>Eukaryota</taxon>
        <taxon>Fungi</taxon>
        <taxon>Dikarya</taxon>
        <taxon>Basidiomycota</taxon>
        <taxon>Agaricomycotina</taxon>
        <taxon>Tremellomycetes</taxon>
        <taxon>Tremellales</taxon>
        <taxon>Trimorphomycetaceae</taxon>
        <taxon>Saitozyma</taxon>
    </lineage>
</organism>
<proteinExistence type="inferred from homology"/>
<dbReference type="PANTHER" id="PTHR11895">
    <property type="entry name" value="TRANSAMIDASE"/>
    <property type="match status" value="1"/>
</dbReference>
<dbReference type="STRING" id="1890683.A0A427XMZ4"/>
<keyword evidence="4" id="KW-1185">Reference proteome</keyword>
<sequence length="433" mass="46680">MVASEILLQKSAAQVGVLVPNESRAAYVEMLREMDRMCQHVIDTPDYYPNNYVAKYPRKNVRWSSGEDNEYRGWAWRANVQGADDGLLAGKTLCLKDNICLAGVPLTFGTKALEDYIPTIDAELVKRALDQGATILGKATCESFSHGPGSITSFYGPVQNPHADGFSTGGSSSGCGALIGGGLVDMAMGGDQGGSVRIPTFGLISYTGVLSSEWGVDSVGPMTRTVEDCALLLEAVAGYDGIDDRMLGAPVHPPSYHADLIQARSSGITGLRIGVLKEGFTNPHLDPRVDALVRQAIKDLGSLGAEVVEVSAPFKLGGGLTRVGRQAGSRGLAVTEMYEKLLPWTQNKLDLAGRYVINTCLESEYGWANYPLAYPRAINQSRALRDQIDELLADVDVLVMPTVTQPARRHAPLEGGPVTWQSWSRESGLCRRY</sequence>
<gene>
    <name evidence="3" type="ORF">EHS25_007299</name>
</gene>
<protein>
    <recommendedName>
        <fullName evidence="2">Amidase domain-containing protein</fullName>
    </recommendedName>
</protein>
<dbReference type="PANTHER" id="PTHR11895:SF170">
    <property type="entry name" value="AMIDASE"/>
    <property type="match status" value="1"/>
</dbReference>
<dbReference type="EMBL" id="RSCD01000037">
    <property type="protein sequence ID" value="RSH80097.1"/>
    <property type="molecule type" value="Genomic_DNA"/>
</dbReference>
<dbReference type="InterPro" id="IPR000120">
    <property type="entry name" value="Amidase"/>
</dbReference>
<name>A0A427XMZ4_9TREE</name>
<evidence type="ECO:0000313" key="4">
    <source>
        <dbReference type="Proteomes" id="UP000279259"/>
    </source>
</evidence>
<evidence type="ECO:0000259" key="2">
    <source>
        <dbReference type="Pfam" id="PF01425"/>
    </source>
</evidence>
<dbReference type="InterPro" id="IPR023631">
    <property type="entry name" value="Amidase_dom"/>
</dbReference>
<dbReference type="GO" id="GO:0003824">
    <property type="term" value="F:catalytic activity"/>
    <property type="evidence" value="ECO:0007669"/>
    <property type="project" value="InterPro"/>
</dbReference>
<dbReference type="SUPFAM" id="SSF75304">
    <property type="entry name" value="Amidase signature (AS) enzymes"/>
    <property type="match status" value="1"/>
</dbReference>
<dbReference type="InterPro" id="IPR036928">
    <property type="entry name" value="AS_sf"/>
</dbReference>
<dbReference type="OrthoDB" id="1879366at2759"/>
<accession>A0A427XMZ4</accession>
<dbReference type="PROSITE" id="PS00571">
    <property type="entry name" value="AMIDASES"/>
    <property type="match status" value="1"/>
</dbReference>
<evidence type="ECO:0000256" key="1">
    <source>
        <dbReference type="ARBA" id="ARBA00009199"/>
    </source>
</evidence>
<feature type="domain" description="Amidase" evidence="2">
    <location>
        <begin position="78"/>
        <end position="411"/>
    </location>
</feature>
<dbReference type="InterPro" id="IPR020556">
    <property type="entry name" value="Amidase_CS"/>
</dbReference>
<dbReference type="Pfam" id="PF01425">
    <property type="entry name" value="Amidase"/>
    <property type="match status" value="1"/>
</dbReference>
<dbReference type="AlphaFoldDB" id="A0A427XMZ4"/>
<reference evidence="3 4" key="1">
    <citation type="submission" date="2018-11" db="EMBL/GenBank/DDBJ databases">
        <title>Genome sequence of Saitozyma podzolica DSM 27192.</title>
        <authorList>
            <person name="Aliyu H."/>
            <person name="Gorte O."/>
            <person name="Ochsenreither K."/>
        </authorList>
    </citation>
    <scope>NUCLEOTIDE SEQUENCE [LARGE SCALE GENOMIC DNA]</scope>
    <source>
        <strain evidence="3 4">DSM 27192</strain>
    </source>
</reference>
<comment type="caution">
    <text evidence="3">The sequence shown here is derived from an EMBL/GenBank/DDBJ whole genome shotgun (WGS) entry which is preliminary data.</text>
</comment>
<dbReference type="Gene3D" id="3.90.1300.10">
    <property type="entry name" value="Amidase signature (AS) domain"/>
    <property type="match status" value="1"/>
</dbReference>